<proteinExistence type="predicted"/>
<reference evidence="2" key="1">
    <citation type="submission" date="2018-05" db="EMBL/GenBank/DDBJ databases">
        <authorList>
            <person name="Li X."/>
        </authorList>
    </citation>
    <scope>NUCLEOTIDE SEQUENCE [LARGE SCALE GENOMIC DNA]</scope>
    <source>
        <strain evidence="2">LX32</strain>
    </source>
</reference>
<dbReference type="Proteomes" id="UP000249254">
    <property type="component" value="Unassembled WGS sequence"/>
</dbReference>
<comment type="caution">
    <text evidence="1">The sequence shown here is derived from an EMBL/GenBank/DDBJ whole genome shotgun (WGS) entry which is preliminary data.</text>
</comment>
<evidence type="ECO:0000313" key="1">
    <source>
        <dbReference type="EMBL" id="RAK54864.1"/>
    </source>
</evidence>
<gene>
    <name evidence="1" type="ORF">DJ017_10175</name>
</gene>
<dbReference type="EMBL" id="QFYQ01000001">
    <property type="protein sequence ID" value="RAK54864.1"/>
    <property type="molecule type" value="Genomic_DNA"/>
</dbReference>
<evidence type="ECO:0000313" key="2">
    <source>
        <dbReference type="Proteomes" id="UP000249254"/>
    </source>
</evidence>
<sequence length="191" mass="20739">MVGKNKALKGRKPMDERLRAELHARRAEARAVAEGVEETLGLERRRGAAFTMEGEDAAHRQRPYRRQPGLDWLARKGRITENQKAAGLRYRDAFIIAQPTVAIGSTLEVQPSMGGGGLALTSLIARAGRRQAAEAKLALYRRQLSDHPALVAACDLVCGRELTPREAAGGEREGLRLEAQLVVALDLLAGA</sequence>
<keyword evidence="2" id="KW-1185">Reference proteome</keyword>
<name>A0A328AN56_9CAUL</name>
<accession>A0A328AN56</accession>
<dbReference type="AlphaFoldDB" id="A0A328AN56"/>
<organism evidence="1 2">
    <name type="scientific">Phenylobacterium soli</name>
    <dbReference type="NCBI Taxonomy" id="2170551"/>
    <lineage>
        <taxon>Bacteria</taxon>
        <taxon>Pseudomonadati</taxon>
        <taxon>Pseudomonadota</taxon>
        <taxon>Alphaproteobacteria</taxon>
        <taxon>Caulobacterales</taxon>
        <taxon>Caulobacteraceae</taxon>
        <taxon>Phenylobacterium</taxon>
    </lineage>
</organism>
<protein>
    <submittedName>
        <fullName evidence="1">Uncharacterized protein</fullName>
    </submittedName>
</protein>